<accession>A0A7M5XCI5</accession>
<dbReference type="InterPro" id="IPR027417">
    <property type="entry name" value="P-loop_NTPase"/>
</dbReference>
<proteinExistence type="predicted"/>
<dbReference type="EnsemblMetazoa" id="CLYHEMT021173.1">
    <property type="protein sequence ID" value="CLYHEMP021173.1"/>
    <property type="gene ID" value="CLYHEMG021173"/>
</dbReference>
<protein>
    <submittedName>
        <fullName evidence="1">Uncharacterized protein</fullName>
    </submittedName>
</protein>
<sequence length="906" mass="104880">MNQNLTSKIQNLGWQQINPDKCTKDLSLYEQIHKNSCTVQNCQNKQFDLGNGQTFRTPIEAAEYLLEREYGESFLFENDCHEPVFIPQEFTSNQYLKDSSVAVLDYDITETIRKTLQNLLKGSPNHWFTKALDALIGTQKSQHQHYIQEINQKAFEDWKLNVKIMHLVVKFAEYDKLCLPSTIDEPGIFIQRCINEINTLPSGSKKPNPLQQLQAILQDFFGASKKSSKRKINKLFNENLPTNPMIKWMLELELSDIGEKTEFDFFEQLSLKTGDTLKDAVILQSATFMTDISKKKHQEVDFLIIFWQRKLIIGVEIKRQLTDTKAFDQLEKYQKIFEERLGDQLGHGWTFYPTIYVENDNGLGETQHFINMNSDIPSWISSILRRFPVTSHQIPFVHPLEQLKKVLQIIVFTIHISKKNLQRPITSSNWIDYVNKVIDSLYTLDNIIFYSRNQLNILTANENKLLIKAGYGTGKSFLIQEKAKLLDREPQFTGKILYVLDSGRETLFYHQLKMEFKDTNINLMITGQTDYDAMAMIVTAKGIKAIFVDEWKGNYTLLKYFHIYPPRPAEIIWLSSNVLYNTGIHYHDLIKEGFKIIQLDHNFRNSKNIVRRAMQYAEKTRPEDAAGIIKPPQVFPVGPSPVYVKSVLNAVLLEHKRLQTTNGILVLTNLKFPVAQNLISSKVSQVKVFPTDFSAIENAFQFLQRGGVLVISADYIDGFEWPTIIVDSDIKGCNAMLRCKTNMYIVGFREDNLPNTFPYTEISKLVEFSGEPEESLIYEFKGFANNMINKLTIKESIFKMQIHLSTLKDSLKSIQIIEQRKSSLLIDDHLWKVMEFVTRCIILLDLGKLKQQALKYYKNLDFNESNHNPLQPRDTSLTGCRNYIRDLNEFEELAPILYISEVKQEA</sequence>
<organism evidence="1 2">
    <name type="scientific">Clytia hemisphaerica</name>
    <dbReference type="NCBI Taxonomy" id="252671"/>
    <lineage>
        <taxon>Eukaryota</taxon>
        <taxon>Metazoa</taxon>
        <taxon>Cnidaria</taxon>
        <taxon>Hydrozoa</taxon>
        <taxon>Hydroidolina</taxon>
        <taxon>Leptothecata</taxon>
        <taxon>Obeliida</taxon>
        <taxon>Clytiidae</taxon>
        <taxon>Clytia</taxon>
    </lineage>
</organism>
<evidence type="ECO:0000313" key="2">
    <source>
        <dbReference type="Proteomes" id="UP000594262"/>
    </source>
</evidence>
<dbReference type="SUPFAM" id="SSF52540">
    <property type="entry name" value="P-loop containing nucleoside triphosphate hydrolases"/>
    <property type="match status" value="1"/>
</dbReference>
<keyword evidence="2" id="KW-1185">Reference proteome</keyword>
<dbReference type="Proteomes" id="UP000594262">
    <property type="component" value="Unplaced"/>
</dbReference>
<name>A0A7M5XCI5_9CNID</name>
<evidence type="ECO:0000313" key="1">
    <source>
        <dbReference type="EnsemblMetazoa" id="CLYHEMP021173.1"/>
    </source>
</evidence>
<reference evidence="1" key="1">
    <citation type="submission" date="2021-01" db="UniProtKB">
        <authorList>
            <consortium name="EnsemblMetazoa"/>
        </authorList>
    </citation>
    <scope>IDENTIFICATION</scope>
</reference>
<dbReference type="AlphaFoldDB" id="A0A7M5XCI5"/>